<organism evidence="9 10">
    <name type="scientific">Vagococcus acidifermentans</name>
    <dbReference type="NCBI Taxonomy" id="564710"/>
    <lineage>
        <taxon>Bacteria</taxon>
        <taxon>Bacillati</taxon>
        <taxon>Bacillota</taxon>
        <taxon>Bacilli</taxon>
        <taxon>Lactobacillales</taxon>
        <taxon>Enterococcaceae</taxon>
        <taxon>Vagococcus</taxon>
    </lineage>
</organism>
<dbReference type="AlphaFoldDB" id="A0A430B0N9"/>
<dbReference type="InterPro" id="IPR004669">
    <property type="entry name" value="C4_dicarb_anaerob_car"/>
</dbReference>
<evidence type="ECO:0000313" key="10">
    <source>
        <dbReference type="Proteomes" id="UP000286773"/>
    </source>
</evidence>
<evidence type="ECO:0000256" key="6">
    <source>
        <dbReference type="ARBA" id="ARBA00022989"/>
    </source>
</evidence>
<evidence type="ECO:0000256" key="2">
    <source>
        <dbReference type="ARBA" id="ARBA00005275"/>
    </source>
</evidence>
<dbReference type="NCBIfam" id="TIGR00771">
    <property type="entry name" value="DcuC"/>
    <property type="match status" value="1"/>
</dbReference>
<dbReference type="GO" id="GO:0005886">
    <property type="term" value="C:plasma membrane"/>
    <property type="evidence" value="ECO:0007669"/>
    <property type="project" value="UniProtKB-SubCell"/>
</dbReference>
<gene>
    <name evidence="9" type="ORF">CBF27_03005</name>
</gene>
<feature type="transmembrane region" description="Helical" evidence="8">
    <location>
        <begin position="413"/>
        <end position="432"/>
    </location>
</feature>
<dbReference type="RefSeq" id="WP_126812276.1">
    <property type="nucleotide sequence ID" value="NZ_NGKC01000002.1"/>
</dbReference>
<dbReference type="Pfam" id="PF03606">
    <property type="entry name" value="DcuC"/>
    <property type="match status" value="1"/>
</dbReference>
<dbReference type="PANTHER" id="PTHR42002">
    <property type="entry name" value="ANAEROBIC C4-DICARBOXYLATE TRANSPORTER DCUC-RELATED"/>
    <property type="match status" value="1"/>
</dbReference>
<evidence type="ECO:0000313" key="9">
    <source>
        <dbReference type="EMBL" id="RSU13884.1"/>
    </source>
</evidence>
<dbReference type="EMBL" id="NGKC01000002">
    <property type="protein sequence ID" value="RSU13884.1"/>
    <property type="molecule type" value="Genomic_DNA"/>
</dbReference>
<keyword evidence="7 8" id="KW-0472">Membrane</keyword>
<feature type="transmembrane region" description="Helical" evidence="8">
    <location>
        <begin position="29"/>
        <end position="51"/>
    </location>
</feature>
<keyword evidence="3" id="KW-0813">Transport</keyword>
<keyword evidence="5 8" id="KW-0812">Transmembrane</keyword>
<proteinExistence type="inferred from homology"/>
<feature type="transmembrane region" description="Helical" evidence="8">
    <location>
        <begin position="355"/>
        <end position="382"/>
    </location>
</feature>
<feature type="transmembrane region" description="Helical" evidence="8">
    <location>
        <begin position="201"/>
        <end position="219"/>
    </location>
</feature>
<evidence type="ECO:0000256" key="7">
    <source>
        <dbReference type="ARBA" id="ARBA00023136"/>
    </source>
</evidence>
<dbReference type="Proteomes" id="UP000286773">
    <property type="component" value="Unassembled WGS sequence"/>
</dbReference>
<evidence type="ECO:0000256" key="4">
    <source>
        <dbReference type="ARBA" id="ARBA00022475"/>
    </source>
</evidence>
<evidence type="ECO:0000256" key="1">
    <source>
        <dbReference type="ARBA" id="ARBA00004651"/>
    </source>
</evidence>
<keyword evidence="4" id="KW-1003">Cell membrane</keyword>
<sequence length="461" mass="48874">MENVLTLVITFISIVIVARLILKKYNAILVFFAAGLLINLYLAIATGYSPIAEQTTGNLILDVFAFIGSEFKEQLGGVGTNLMVVAGYASLMTHIGASEKLAVTATKPLMKLNKPYLILAFLYIIGAVLKMMITSHAGLSLLLMATTFPILIRLGISKLSAASAILISGALDWGVNDGAVLFAAENVSGFSVSDYFVNYQFLPASISILTVAIVMAIYFKRIDARQGAEKSSTSDVAYDNGEKANELNWLYAILPALPLLLVMSSVFLPNMEIEVFTANVIGLIVTLLLETIRLRKDIAKTLADYLSVTFKAMGNSFANIVTLIVAASVFAKGLIQLGGITLIANQIAKFSGAQLIIIVALSLLSFFAVIILGSGNAGWYAFGPLVTDIAPKVGLEAVQIAVPMQLAAGMGRGLSPVAAAMLSVVGLAGVELESLIKRNTVPVVCGLVANIISSYLIHVVF</sequence>
<comment type="similarity">
    <text evidence="2">Belongs to the DcuC/DcuD transporter (TC 2.A.61) family.</text>
</comment>
<dbReference type="OrthoDB" id="1674075at2"/>
<keyword evidence="10" id="KW-1185">Reference proteome</keyword>
<feature type="transmembrane region" description="Helical" evidence="8">
    <location>
        <begin position="275"/>
        <end position="292"/>
    </location>
</feature>
<keyword evidence="6 8" id="KW-1133">Transmembrane helix</keyword>
<dbReference type="NCBIfam" id="NF037994">
    <property type="entry name" value="DcuC_1"/>
    <property type="match status" value="1"/>
</dbReference>
<name>A0A430B0N9_9ENTE</name>
<reference evidence="9 10" key="1">
    <citation type="submission" date="2017-05" db="EMBL/GenBank/DDBJ databases">
        <title>Vagococcus spp. assemblies.</title>
        <authorList>
            <person name="Gulvik C.A."/>
        </authorList>
    </citation>
    <scope>NUCLEOTIDE SEQUENCE [LARGE SCALE GENOMIC DNA]</scope>
    <source>
        <strain evidence="9 10">LMG 24798</strain>
    </source>
</reference>
<accession>A0A430B0N9</accession>
<evidence type="ECO:0008006" key="11">
    <source>
        <dbReference type="Google" id="ProtNLM"/>
    </source>
</evidence>
<evidence type="ECO:0000256" key="8">
    <source>
        <dbReference type="SAM" id="Phobius"/>
    </source>
</evidence>
<evidence type="ECO:0000256" key="3">
    <source>
        <dbReference type="ARBA" id="ARBA00022448"/>
    </source>
</evidence>
<feature type="transmembrane region" description="Helical" evidence="8">
    <location>
        <begin position="116"/>
        <end position="133"/>
    </location>
</feature>
<evidence type="ECO:0000256" key="5">
    <source>
        <dbReference type="ARBA" id="ARBA00022692"/>
    </source>
</evidence>
<comment type="caution">
    <text evidence="9">The sequence shown here is derived from an EMBL/GenBank/DDBJ whole genome shotgun (WGS) entry which is preliminary data.</text>
</comment>
<dbReference type="GO" id="GO:0015556">
    <property type="term" value="F:C4-dicarboxylate transmembrane transporter activity"/>
    <property type="evidence" value="ECO:0007669"/>
    <property type="project" value="InterPro"/>
</dbReference>
<feature type="transmembrane region" description="Helical" evidence="8">
    <location>
        <begin position="312"/>
        <end position="335"/>
    </location>
</feature>
<comment type="subcellular location">
    <subcellularLocation>
        <location evidence="1">Cell membrane</location>
        <topology evidence="1">Multi-pass membrane protein</topology>
    </subcellularLocation>
</comment>
<feature type="transmembrane region" description="Helical" evidence="8">
    <location>
        <begin position="6"/>
        <end position="22"/>
    </location>
</feature>
<feature type="transmembrane region" description="Helical" evidence="8">
    <location>
        <begin position="75"/>
        <end position="95"/>
    </location>
</feature>
<feature type="transmembrane region" description="Helical" evidence="8">
    <location>
        <begin position="439"/>
        <end position="460"/>
    </location>
</feature>
<dbReference type="PANTHER" id="PTHR42002:SF2">
    <property type="entry name" value="ANAEROBIC C4-DICARBOXYLATE TRANSPORTER DCUC-RELATED"/>
    <property type="match status" value="1"/>
</dbReference>
<dbReference type="InterPro" id="IPR018385">
    <property type="entry name" value="C4_dicarb_anaerob_car-like"/>
</dbReference>
<feature type="transmembrane region" description="Helical" evidence="8">
    <location>
        <begin position="249"/>
        <end position="268"/>
    </location>
</feature>
<protein>
    <recommendedName>
        <fullName evidence="11">C4-dicarboxylate ABC transporter</fullName>
    </recommendedName>
</protein>